<name>J3NQ20_GAET3</name>
<reference evidence="9" key="5">
    <citation type="submission" date="2018-04" db="UniProtKB">
        <authorList>
            <consortium name="EnsemblFungi"/>
        </authorList>
    </citation>
    <scope>IDENTIFICATION</scope>
    <source>
        <strain evidence="9">R3-111a-1</strain>
    </source>
</reference>
<dbReference type="HOGENOM" id="CLU_006524_4_0_1"/>
<dbReference type="Proteomes" id="UP000006039">
    <property type="component" value="Unassembled WGS sequence"/>
</dbReference>
<dbReference type="GO" id="GO:0005634">
    <property type="term" value="C:nucleus"/>
    <property type="evidence" value="ECO:0007669"/>
    <property type="project" value="UniProtKB-SubCell"/>
</dbReference>
<sequence length="756" mass="83560">METDVSVETTPPSGEAAKDSYSGNEDRSIYRARACLRCSRSKLRCMRTADPSVKPCVRCARLGAECTIPEAKPRGPRRGQGRRVGQLEQKLDGIMSLLTASKHLNDQRQNKPNSTSPTSTVIGESRQEPFGRVFPPGPGLLTSAASYSPTVQEYVPAVTPESLSHRTGTDTSPKATPTERTATSAPDSVGPADEELPPQSYEIFHGMELSSHEARAALDNYKSVYQLNFPFVPVSRKISPGALFAKSPLLFRAIMISCAHQSYSLRSSGDRWFLSHIAQRVLVNGEKSLELLQAIIIFLAWCDYQLFFNSQGTSMLQLALGMVMELGLSKPPIARYTQKQDVMVNEAFRRVPGFSIRSSISREDMRTMLGAFYCASLRATLFRREHYLPYTEFIDQCCTDLLATEEYQTDRALVAMIRMQCLVRRAQALLPGAYPCPDTTVTFTPSVAISLAALRREMDEMVAGLHPSGIENTHFLRLHYHASVVVMHEAAIYTRSMLPASAPVFPQSSTSFQGLKRTDALWHCLRSASDCIETYLEVPAEIVGLQPLAAIALLTFSLMTATRMLFLQDADWDALTARRVFDFPGVVTRLTDLFAAGQAFEAARGTSASGMYRRRFRDDAYTLILSSYVAKLLWLRQWYMARTAPPGHNVAPPGEDPLPGDISPKPHGGEEDEHLQQVSEAAVQPPQKEPGATSSPPPRGAQFLGDPASGLAPEPPYADFLGFDVSYLDTFDDSFWHAFMMDPQMGVPPMNMQIDP</sequence>
<evidence type="ECO:0000313" key="10">
    <source>
        <dbReference type="Proteomes" id="UP000006039"/>
    </source>
</evidence>
<dbReference type="SUPFAM" id="SSF57701">
    <property type="entry name" value="Zn2/Cys6 DNA-binding domain"/>
    <property type="match status" value="1"/>
</dbReference>
<feature type="domain" description="Zn(2)-C6 fungal-type" evidence="7">
    <location>
        <begin position="34"/>
        <end position="68"/>
    </location>
</feature>
<reference evidence="8" key="3">
    <citation type="submission" date="2010-09" db="EMBL/GenBank/DDBJ databases">
        <title>Annotation of Gaeumannomyces graminis var. tritici R3-111a-1.</title>
        <authorList>
            <consortium name="The Broad Institute Genome Sequencing Platform"/>
            <person name="Ma L.-J."/>
            <person name="Dead R."/>
            <person name="Young S.K."/>
            <person name="Zeng Q."/>
            <person name="Gargeya S."/>
            <person name="Fitzgerald M."/>
            <person name="Haas B."/>
            <person name="Abouelleil A."/>
            <person name="Alvarado L."/>
            <person name="Arachchi H.M."/>
            <person name="Berlin A."/>
            <person name="Brown A."/>
            <person name="Chapman S.B."/>
            <person name="Chen Z."/>
            <person name="Dunbar C."/>
            <person name="Freedman E."/>
            <person name="Gearin G."/>
            <person name="Gellesch M."/>
            <person name="Goldberg J."/>
            <person name="Griggs A."/>
            <person name="Gujja S."/>
            <person name="Heiman D."/>
            <person name="Howarth C."/>
            <person name="Larson L."/>
            <person name="Lui A."/>
            <person name="MacDonald P.J.P."/>
            <person name="Mehta T."/>
            <person name="Montmayeur A."/>
            <person name="Murphy C."/>
            <person name="Neiman D."/>
            <person name="Pearson M."/>
            <person name="Priest M."/>
            <person name="Roberts A."/>
            <person name="Saif S."/>
            <person name="Shea T."/>
            <person name="Shenoy N."/>
            <person name="Sisk P."/>
            <person name="Stolte C."/>
            <person name="Sykes S."/>
            <person name="Yandava C."/>
            <person name="Wortman J."/>
            <person name="Nusbaum C."/>
            <person name="Birren B."/>
        </authorList>
    </citation>
    <scope>NUCLEOTIDE SEQUENCE</scope>
    <source>
        <strain evidence="8">R3-111a-1</strain>
    </source>
</reference>
<dbReference type="STRING" id="644352.J3NQ20"/>
<dbReference type="eggNOG" id="ENOG502SSDN">
    <property type="taxonomic scope" value="Eukaryota"/>
</dbReference>
<evidence type="ECO:0000259" key="7">
    <source>
        <dbReference type="PROSITE" id="PS50048"/>
    </source>
</evidence>
<keyword evidence="5" id="KW-0539">Nucleus</keyword>
<accession>J3NQ20</accession>
<feature type="region of interest" description="Disordered" evidence="6">
    <location>
        <begin position="103"/>
        <end position="137"/>
    </location>
</feature>
<dbReference type="GO" id="GO:0008270">
    <property type="term" value="F:zinc ion binding"/>
    <property type="evidence" value="ECO:0007669"/>
    <property type="project" value="InterPro"/>
</dbReference>
<protein>
    <recommendedName>
        <fullName evidence="7">Zn(2)-C6 fungal-type domain-containing protein</fullName>
    </recommendedName>
</protein>
<feature type="region of interest" description="Disordered" evidence="6">
    <location>
        <begin position="1"/>
        <end position="25"/>
    </location>
</feature>
<evidence type="ECO:0000256" key="2">
    <source>
        <dbReference type="ARBA" id="ARBA00023015"/>
    </source>
</evidence>
<reference evidence="8" key="2">
    <citation type="submission" date="2010-07" db="EMBL/GenBank/DDBJ databases">
        <authorList>
            <consortium name="The Broad Institute Genome Sequencing Platform"/>
            <consortium name="Broad Institute Genome Sequencing Center for Infectious Disease"/>
            <person name="Ma L.-J."/>
            <person name="Dead R."/>
            <person name="Young S."/>
            <person name="Zeng Q."/>
            <person name="Koehrsen M."/>
            <person name="Alvarado L."/>
            <person name="Berlin A."/>
            <person name="Chapman S.B."/>
            <person name="Chen Z."/>
            <person name="Freedman E."/>
            <person name="Gellesch M."/>
            <person name="Goldberg J."/>
            <person name="Griggs A."/>
            <person name="Gujja S."/>
            <person name="Heilman E.R."/>
            <person name="Heiman D."/>
            <person name="Hepburn T."/>
            <person name="Howarth C."/>
            <person name="Jen D."/>
            <person name="Larson L."/>
            <person name="Mehta T."/>
            <person name="Neiman D."/>
            <person name="Pearson M."/>
            <person name="Roberts A."/>
            <person name="Saif S."/>
            <person name="Shea T."/>
            <person name="Shenoy N."/>
            <person name="Sisk P."/>
            <person name="Stolte C."/>
            <person name="Sykes S."/>
            <person name="Walk T."/>
            <person name="White J."/>
            <person name="Yandava C."/>
            <person name="Haas B."/>
            <person name="Nusbaum C."/>
            <person name="Birren B."/>
        </authorList>
    </citation>
    <scope>NUCLEOTIDE SEQUENCE</scope>
    <source>
        <strain evidence="8">R3-111a-1</strain>
    </source>
</reference>
<reference evidence="10" key="1">
    <citation type="submission" date="2010-07" db="EMBL/GenBank/DDBJ databases">
        <title>The genome sequence of Gaeumannomyces graminis var. tritici strain R3-111a-1.</title>
        <authorList>
            <consortium name="The Broad Institute Genome Sequencing Platform"/>
            <person name="Ma L.-J."/>
            <person name="Dead R."/>
            <person name="Young S."/>
            <person name="Zeng Q."/>
            <person name="Koehrsen M."/>
            <person name="Alvarado L."/>
            <person name="Berlin A."/>
            <person name="Chapman S.B."/>
            <person name="Chen Z."/>
            <person name="Freedman E."/>
            <person name="Gellesch M."/>
            <person name="Goldberg J."/>
            <person name="Griggs A."/>
            <person name="Gujja S."/>
            <person name="Heilman E.R."/>
            <person name="Heiman D."/>
            <person name="Hepburn T."/>
            <person name="Howarth C."/>
            <person name="Jen D."/>
            <person name="Larson L."/>
            <person name="Mehta T."/>
            <person name="Neiman D."/>
            <person name="Pearson M."/>
            <person name="Roberts A."/>
            <person name="Saif S."/>
            <person name="Shea T."/>
            <person name="Shenoy N."/>
            <person name="Sisk P."/>
            <person name="Stolte C."/>
            <person name="Sykes S."/>
            <person name="Walk T."/>
            <person name="White J."/>
            <person name="Yandava C."/>
            <person name="Haas B."/>
            <person name="Nusbaum C."/>
            <person name="Birren B."/>
        </authorList>
    </citation>
    <scope>NUCLEOTIDE SEQUENCE [LARGE SCALE GENOMIC DNA]</scope>
    <source>
        <strain evidence="10">R3-111a-1</strain>
    </source>
</reference>
<dbReference type="InterPro" id="IPR051089">
    <property type="entry name" value="prtT"/>
</dbReference>
<dbReference type="PANTHER" id="PTHR31845">
    <property type="entry name" value="FINGER DOMAIN PROTEIN, PUTATIVE-RELATED"/>
    <property type="match status" value="1"/>
</dbReference>
<feature type="region of interest" description="Disordered" evidence="6">
    <location>
        <begin position="647"/>
        <end position="709"/>
    </location>
</feature>
<keyword evidence="4" id="KW-0804">Transcription</keyword>
<dbReference type="OrthoDB" id="5217604at2759"/>
<evidence type="ECO:0000313" key="9">
    <source>
        <dbReference type="EnsemblFungi" id="EJT78276"/>
    </source>
</evidence>
<dbReference type="RefSeq" id="XP_009219421.1">
    <property type="nucleotide sequence ID" value="XM_009221157.1"/>
</dbReference>
<dbReference type="Pfam" id="PF00172">
    <property type="entry name" value="Zn_clus"/>
    <property type="match status" value="1"/>
</dbReference>
<organism evidence="8">
    <name type="scientific">Gaeumannomyces tritici (strain R3-111a-1)</name>
    <name type="common">Wheat and barley take-all root rot fungus</name>
    <name type="synonym">Gaeumannomyces graminis var. tritici</name>
    <dbReference type="NCBI Taxonomy" id="644352"/>
    <lineage>
        <taxon>Eukaryota</taxon>
        <taxon>Fungi</taxon>
        <taxon>Dikarya</taxon>
        <taxon>Ascomycota</taxon>
        <taxon>Pezizomycotina</taxon>
        <taxon>Sordariomycetes</taxon>
        <taxon>Sordariomycetidae</taxon>
        <taxon>Magnaporthales</taxon>
        <taxon>Magnaporthaceae</taxon>
        <taxon>Gaeumannomyces</taxon>
    </lineage>
</organism>
<dbReference type="GO" id="GO:0000976">
    <property type="term" value="F:transcription cis-regulatory region binding"/>
    <property type="evidence" value="ECO:0007669"/>
    <property type="project" value="TreeGrafter"/>
</dbReference>
<dbReference type="VEuPathDB" id="FungiDB:GGTG_03378"/>
<evidence type="ECO:0000313" key="8">
    <source>
        <dbReference type="EMBL" id="EJT78276.1"/>
    </source>
</evidence>
<keyword evidence="10" id="KW-1185">Reference proteome</keyword>
<dbReference type="CDD" id="cd00067">
    <property type="entry name" value="GAL4"/>
    <property type="match status" value="1"/>
</dbReference>
<evidence type="ECO:0000256" key="3">
    <source>
        <dbReference type="ARBA" id="ARBA00023125"/>
    </source>
</evidence>
<evidence type="ECO:0000256" key="1">
    <source>
        <dbReference type="ARBA" id="ARBA00004123"/>
    </source>
</evidence>
<evidence type="ECO:0000256" key="5">
    <source>
        <dbReference type="ARBA" id="ARBA00023242"/>
    </source>
</evidence>
<dbReference type="PROSITE" id="PS00463">
    <property type="entry name" value="ZN2_CY6_FUNGAL_1"/>
    <property type="match status" value="1"/>
</dbReference>
<dbReference type="PROSITE" id="PS50048">
    <property type="entry name" value="ZN2_CY6_FUNGAL_2"/>
    <property type="match status" value="1"/>
</dbReference>
<feature type="compositionally biased region" description="Polar residues" evidence="6">
    <location>
        <begin position="110"/>
        <end position="122"/>
    </location>
</feature>
<keyword evidence="3" id="KW-0238">DNA-binding</keyword>
<dbReference type="SMART" id="SM00066">
    <property type="entry name" value="GAL4"/>
    <property type="match status" value="1"/>
</dbReference>
<dbReference type="GO" id="GO:0000981">
    <property type="term" value="F:DNA-binding transcription factor activity, RNA polymerase II-specific"/>
    <property type="evidence" value="ECO:0007669"/>
    <property type="project" value="InterPro"/>
</dbReference>
<feature type="compositionally biased region" description="Polar residues" evidence="6">
    <location>
        <begin position="1"/>
        <end position="12"/>
    </location>
</feature>
<evidence type="ECO:0000256" key="4">
    <source>
        <dbReference type="ARBA" id="ARBA00023163"/>
    </source>
</evidence>
<gene>
    <name evidence="9" type="primary">20343836</name>
    <name evidence="8" type="ORF">GGTG_03378</name>
</gene>
<reference evidence="9" key="4">
    <citation type="journal article" date="2015" name="G3 (Bethesda)">
        <title>Genome sequences of three phytopathogenic species of the Magnaporthaceae family of fungi.</title>
        <authorList>
            <person name="Okagaki L.H."/>
            <person name="Nunes C.C."/>
            <person name="Sailsbery J."/>
            <person name="Clay B."/>
            <person name="Brown D."/>
            <person name="John T."/>
            <person name="Oh Y."/>
            <person name="Young N."/>
            <person name="Fitzgerald M."/>
            <person name="Haas B.J."/>
            <person name="Zeng Q."/>
            <person name="Young S."/>
            <person name="Adiconis X."/>
            <person name="Fan L."/>
            <person name="Levin J.Z."/>
            <person name="Mitchell T.K."/>
            <person name="Okubara P.A."/>
            <person name="Farman M.L."/>
            <person name="Kohn L.M."/>
            <person name="Birren B."/>
            <person name="Ma L.-J."/>
            <person name="Dean R.A."/>
        </authorList>
    </citation>
    <scope>NUCLEOTIDE SEQUENCE</scope>
    <source>
        <strain evidence="9">R3-111a-1</strain>
    </source>
</reference>
<dbReference type="PANTHER" id="PTHR31845:SF10">
    <property type="entry name" value="ZN(II)2CYS6 TRANSCRIPTION FACTOR (EUROFUNG)"/>
    <property type="match status" value="1"/>
</dbReference>
<dbReference type="InterPro" id="IPR001138">
    <property type="entry name" value="Zn2Cys6_DnaBD"/>
</dbReference>
<dbReference type="Gene3D" id="4.10.240.10">
    <property type="entry name" value="Zn(2)-C6 fungal-type DNA-binding domain"/>
    <property type="match status" value="1"/>
</dbReference>
<dbReference type="EMBL" id="GL385396">
    <property type="protein sequence ID" value="EJT78276.1"/>
    <property type="molecule type" value="Genomic_DNA"/>
</dbReference>
<feature type="region of interest" description="Disordered" evidence="6">
    <location>
        <begin position="159"/>
        <end position="194"/>
    </location>
</feature>
<proteinExistence type="predicted"/>
<keyword evidence="2" id="KW-0805">Transcription regulation</keyword>
<dbReference type="InterPro" id="IPR036864">
    <property type="entry name" value="Zn2-C6_fun-type_DNA-bd_sf"/>
</dbReference>
<dbReference type="AlphaFoldDB" id="J3NQ20"/>
<evidence type="ECO:0000256" key="6">
    <source>
        <dbReference type="SAM" id="MobiDB-lite"/>
    </source>
</evidence>
<dbReference type="EnsemblFungi" id="EJT78276">
    <property type="protein sequence ID" value="EJT78276"/>
    <property type="gene ID" value="GGTG_03378"/>
</dbReference>
<dbReference type="GeneID" id="20343836"/>
<comment type="subcellular location">
    <subcellularLocation>
        <location evidence="1">Nucleus</location>
    </subcellularLocation>
</comment>
<feature type="compositionally biased region" description="Polar residues" evidence="6">
    <location>
        <begin position="169"/>
        <end position="186"/>
    </location>
</feature>